<dbReference type="SUPFAM" id="SSF51735">
    <property type="entry name" value="NAD(P)-binding Rossmann-fold domains"/>
    <property type="match status" value="1"/>
</dbReference>
<dbReference type="AlphaFoldDB" id="A0A6A5VHC2"/>
<dbReference type="GO" id="GO:0005634">
    <property type="term" value="C:nucleus"/>
    <property type="evidence" value="ECO:0007669"/>
    <property type="project" value="TreeGrafter"/>
</dbReference>
<dbReference type="Pfam" id="PF05368">
    <property type="entry name" value="NmrA"/>
    <property type="match status" value="1"/>
</dbReference>
<dbReference type="Gene3D" id="3.40.50.720">
    <property type="entry name" value="NAD(P)-binding Rossmann-like Domain"/>
    <property type="match status" value="1"/>
</dbReference>
<reference evidence="4" key="1">
    <citation type="journal article" date="2020" name="Stud. Mycol.">
        <title>101 Dothideomycetes genomes: a test case for predicting lifestyles and emergence of pathogens.</title>
        <authorList>
            <person name="Haridas S."/>
            <person name="Albert R."/>
            <person name="Binder M."/>
            <person name="Bloem J."/>
            <person name="Labutti K."/>
            <person name="Salamov A."/>
            <person name="Andreopoulos B."/>
            <person name="Baker S."/>
            <person name="Barry K."/>
            <person name="Bills G."/>
            <person name="Bluhm B."/>
            <person name="Cannon C."/>
            <person name="Castanera R."/>
            <person name="Culley D."/>
            <person name="Daum C."/>
            <person name="Ezra D."/>
            <person name="Gonzalez J."/>
            <person name="Henrissat B."/>
            <person name="Kuo A."/>
            <person name="Liang C."/>
            <person name="Lipzen A."/>
            <person name="Lutzoni F."/>
            <person name="Magnuson J."/>
            <person name="Mondo S."/>
            <person name="Nolan M."/>
            <person name="Ohm R."/>
            <person name="Pangilinan J."/>
            <person name="Park H.-J."/>
            <person name="Ramirez L."/>
            <person name="Alfaro M."/>
            <person name="Sun H."/>
            <person name="Tritt A."/>
            <person name="Yoshinaga Y."/>
            <person name="Zwiers L.-H."/>
            <person name="Turgeon B."/>
            <person name="Goodwin S."/>
            <person name="Spatafora J."/>
            <person name="Crous P."/>
            <person name="Grigoriev I."/>
        </authorList>
    </citation>
    <scope>NUCLEOTIDE SEQUENCE</scope>
    <source>
        <strain evidence="4">CBS 107.79</strain>
    </source>
</reference>
<protein>
    <submittedName>
        <fullName evidence="4">NAD(P)-binding protein</fullName>
    </submittedName>
</protein>
<organism evidence="4 5">
    <name type="scientific">Bimuria novae-zelandiae CBS 107.79</name>
    <dbReference type="NCBI Taxonomy" id="1447943"/>
    <lineage>
        <taxon>Eukaryota</taxon>
        <taxon>Fungi</taxon>
        <taxon>Dikarya</taxon>
        <taxon>Ascomycota</taxon>
        <taxon>Pezizomycotina</taxon>
        <taxon>Dothideomycetes</taxon>
        <taxon>Pleosporomycetidae</taxon>
        <taxon>Pleosporales</taxon>
        <taxon>Massarineae</taxon>
        <taxon>Didymosphaeriaceae</taxon>
        <taxon>Bimuria</taxon>
    </lineage>
</organism>
<comment type="similarity">
    <text evidence="1">Belongs to the NmrA-type oxidoreductase family.</text>
</comment>
<accession>A0A6A5VHC2</accession>
<dbReference type="Gene3D" id="3.90.25.10">
    <property type="entry name" value="UDP-galactose 4-epimerase, domain 1"/>
    <property type="match status" value="1"/>
</dbReference>
<evidence type="ECO:0000313" key="4">
    <source>
        <dbReference type="EMBL" id="KAF1976581.1"/>
    </source>
</evidence>
<evidence type="ECO:0000259" key="3">
    <source>
        <dbReference type="Pfam" id="PF05368"/>
    </source>
</evidence>
<dbReference type="PANTHER" id="PTHR42748:SF31">
    <property type="entry name" value="NMRA-LIKE DOMAIN-CONTAINING PROTEIN-RELATED"/>
    <property type="match status" value="1"/>
</dbReference>
<gene>
    <name evidence="4" type="ORF">BU23DRAFT_30126</name>
</gene>
<dbReference type="PANTHER" id="PTHR42748">
    <property type="entry name" value="NITROGEN METABOLITE REPRESSION PROTEIN NMRA FAMILY MEMBER"/>
    <property type="match status" value="1"/>
</dbReference>
<dbReference type="InterPro" id="IPR051164">
    <property type="entry name" value="NmrA-like_oxidored"/>
</dbReference>
<sequence length="305" mass="34678">MLADPSKDFLLITSASGKQAWALLPLLSEWKRLRVAVHSSASKERLQKQYPHAEVIPTDLYSPANTLALLKDITVCIHIGPSYHPHEREIGFMMIDAALHSTTTNPGVFKHFILSSVLNTQLSKMLNHDCKRYIEERLMESGLPYTILQPTTFMDNLPVGMLAQQEIPVFRSTWNTENKFSWIATRDLAAAFDVVLTQREKHFYASYPLVSTHETMSFAEAMKVISQRIGKEVKVEVMEYRAAVSSLLVRLYGTSEGVDQRSINTAQRMILYYDNRGLIGNSNILEWLIGRPATQFDQWVDVTLN</sequence>
<dbReference type="EMBL" id="ML976666">
    <property type="protein sequence ID" value="KAF1976581.1"/>
    <property type="molecule type" value="Genomic_DNA"/>
</dbReference>
<dbReference type="Proteomes" id="UP000800036">
    <property type="component" value="Unassembled WGS sequence"/>
</dbReference>
<dbReference type="InterPro" id="IPR036291">
    <property type="entry name" value="NAD(P)-bd_dom_sf"/>
</dbReference>
<name>A0A6A5VHC2_9PLEO</name>
<feature type="domain" description="NmrA-like" evidence="3">
    <location>
        <begin position="7"/>
        <end position="258"/>
    </location>
</feature>
<evidence type="ECO:0000256" key="1">
    <source>
        <dbReference type="ARBA" id="ARBA00006328"/>
    </source>
</evidence>
<proteinExistence type="inferred from homology"/>
<keyword evidence="5" id="KW-1185">Reference proteome</keyword>
<evidence type="ECO:0000256" key="2">
    <source>
        <dbReference type="ARBA" id="ARBA00022857"/>
    </source>
</evidence>
<dbReference type="OrthoDB" id="419598at2759"/>
<evidence type="ECO:0000313" key="5">
    <source>
        <dbReference type="Proteomes" id="UP000800036"/>
    </source>
</evidence>
<keyword evidence="2" id="KW-0521">NADP</keyword>
<dbReference type="InterPro" id="IPR008030">
    <property type="entry name" value="NmrA-like"/>
</dbReference>